<accession>A0ABR9RMR2</accession>
<sequence length="340" mass="38010">MEFFRNRDVRQQCLLFAVVLLAATGAAFSVSRQAALPVFLTGAVFAAISLLFTWRRTRDVQRLAEELDSFLHMETKGSSSGRGDMQMQHFREGDLEVLRDEVEKLLVRLSRQSVLLMADKRQLSEALADISHQIRTPLTSLNLQAERLRGSALTEDERRALLREMTGMLSRIGWLVETLLKLSKLEAGTVVMRKEEFPAGELAREALKPFEISMEIHGQECIFDLSGEPVIRGDYTWTLEAVQNVIKNALEHTPEGGRIWISLRETPLFAEIVITDSGTGIADKDLPHVFERFYRGQNAAAGNFGIGLALARSILAGENGVILAGNSKGRGGQFTMRFYR</sequence>
<keyword evidence="11" id="KW-1185">Reference proteome</keyword>
<proteinExistence type="predicted"/>
<dbReference type="Proteomes" id="UP000758652">
    <property type="component" value="Unassembled WGS sequence"/>
</dbReference>
<evidence type="ECO:0000256" key="5">
    <source>
        <dbReference type="ARBA" id="ARBA00022679"/>
    </source>
</evidence>
<evidence type="ECO:0000256" key="6">
    <source>
        <dbReference type="ARBA" id="ARBA00022777"/>
    </source>
</evidence>
<feature type="transmembrane region" description="Helical" evidence="8">
    <location>
        <begin position="35"/>
        <end position="54"/>
    </location>
</feature>
<comment type="catalytic activity">
    <reaction evidence="1">
        <text>ATP + protein L-histidine = ADP + protein N-phospho-L-histidine.</text>
        <dbReference type="EC" id="2.7.13.3"/>
    </reaction>
</comment>
<dbReference type="RefSeq" id="WP_226395614.1">
    <property type="nucleotide sequence ID" value="NZ_JADCKL010000016.1"/>
</dbReference>
<dbReference type="CDD" id="cd00082">
    <property type="entry name" value="HisKA"/>
    <property type="match status" value="1"/>
</dbReference>
<keyword evidence="6 10" id="KW-0418">Kinase</keyword>
<feature type="domain" description="Histidine kinase" evidence="9">
    <location>
        <begin position="129"/>
        <end position="340"/>
    </location>
</feature>
<evidence type="ECO:0000313" key="11">
    <source>
        <dbReference type="Proteomes" id="UP000758652"/>
    </source>
</evidence>
<dbReference type="SUPFAM" id="SSF55874">
    <property type="entry name" value="ATPase domain of HSP90 chaperone/DNA topoisomerase II/histidine kinase"/>
    <property type="match status" value="1"/>
</dbReference>
<dbReference type="Gene3D" id="3.30.565.10">
    <property type="entry name" value="Histidine kinase-like ATPase, C-terminal domain"/>
    <property type="match status" value="1"/>
</dbReference>
<dbReference type="PROSITE" id="PS50109">
    <property type="entry name" value="HIS_KIN"/>
    <property type="match status" value="1"/>
</dbReference>
<dbReference type="InterPro" id="IPR003594">
    <property type="entry name" value="HATPase_dom"/>
</dbReference>
<evidence type="ECO:0000313" key="10">
    <source>
        <dbReference type="EMBL" id="MBE5064272.1"/>
    </source>
</evidence>
<evidence type="ECO:0000256" key="1">
    <source>
        <dbReference type="ARBA" id="ARBA00000085"/>
    </source>
</evidence>
<evidence type="ECO:0000256" key="8">
    <source>
        <dbReference type="SAM" id="Phobius"/>
    </source>
</evidence>
<keyword evidence="8" id="KW-0812">Transmembrane</keyword>
<organism evidence="10 11">
    <name type="scientific">Claveliimonas monacensis</name>
    <dbReference type="NCBI Taxonomy" id="2779351"/>
    <lineage>
        <taxon>Bacteria</taxon>
        <taxon>Bacillati</taxon>
        <taxon>Bacillota</taxon>
        <taxon>Clostridia</taxon>
        <taxon>Lachnospirales</taxon>
        <taxon>Lachnospiraceae</taxon>
        <taxon>Claveliimonas</taxon>
    </lineage>
</organism>
<evidence type="ECO:0000256" key="4">
    <source>
        <dbReference type="ARBA" id="ARBA00022553"/>
    </source>
</evidence>
<dbReference type="CDD" id="cd00075">
    <property type="entry name" value="HATPase"/>
    <property type="match status" value="1"/>
</dbReference>
<dbReference type="SUPFAM" id="SSF47384">
    <property type="entry name" value="Homodimeric domain of signal transducing histidine kinase"/>
    <property type="match status" value="1"/>
</dbReference>
<name>A0ABR9RMR2_9FIRM</name>
<dbReference type="SMART" id="SM00388">
    <property type="entry name" value="HisKA"/>
    <property type="match status" value="1"/>
</dbReference>
<dbReference type="InterPro" id="IPR005467">
    <property type="entry name" value="His_kinase_dom"/>
</dbReference>
<evidence type="ECO:0000256" key="7">
    <source>
        <dbReference type="ARBA" id="ARBA00023012"/>
    </source>
</evidence>
<dbReference type="InterPro" id="IPR003661">
    <property type="entry name" value="HisK_dim/P_dom"/>
</dbReference>
<keyword evidence="8" id="KW-1133">Transmembrane helix</keyword>
<keyword evidence="8" id="KW-0472">Membrane</keyword>
<keyword evidence="4" id="KW-0597">Phosphoprotein</keyword>
<dbReference type="PRINTS" id="PR00344">
    <property type="entry name" value="BCTRLSENSOR"/>
</dbReference>
<keyword evidence="5" id="KW-0808">Transferase</keyword>
<gene>
    <name evidence="10" type="ORF">INF30_13525</name>
</gene>
<comment type="caution">
    <text evidence="10">The sequence shown here is derived from an EMBL/GenBank/DDBJ whole genome shotgun (WGS) entry which is preliminary data.</text>
</comment>
<dbReference type="Pfam" id="PF02518">
    <property type="entry name" value="HATPase_c"/>
    <property type="match status" value="1"/>
</dbReference>
<evidence type="ECO:0000259" key="9">
    <source>
        <dbReference type="PROSITE" id="PS50109"/>
    </source>
</evidence>
<dbReference type="InterPro" id="IPR036097">
    <property type="entry name" value="HisK_dim/P_sf"/>
</dbReference>
<keyword evidence="7" id="KW-0902">Two-component regulatory system</keyword>
<reference evidence="10 11" key="1">
    <citation type="submission" date="2020-10" db="EMBL/GenBank/DDBJ databases">
        <title>ChiBAC.</title>
        <authorList>
            <person name="Zenner C."/>
            <person name="Hitch T.C.A."/>
            <person name="Clavel T."/>
        </authorList>
    </citation>
    <scope>NUCLEOTIDE SEQUENCE [LARGE SCALE GENOMIC DNA]</scope>
    <source>
        <strain evidence="10 11">DSM 108991</strain>
    </source>
</reference>
<dbReference type="SMART" id="SM00387">
    <property type="entry name" value="HATPase_c"/>
    <property type="match status" value="1"/>
</dbReference>
<dbReference type="InterPro" id="IPR050351">
    <property type="entry name" value="BphY/WalK/GraS-like"/>
</dbReference>
<evidence type="ECO:0000256" key="3">
    <source>
        <dbReference type="ARBA" id="ARBA00012438"/>
    </source>
</evidence>
<evidence type="ECO:0000256" key="2">
    <source>
        <dbReference type="ARBA" id="ARBA00004370"/>
    </source>
</evidence>
<dbReference type="InterPro" id="IPR036890">
    <property type="entry name" value="HATPase_C_sf"/>
</dbReference>
<dbReference type="Gene3D" id="1.10.287.130">
    <property type="match status" value="1"/>
</dbReference>
<comment type="subcellular location">
    <subcellularLocation>
        <location evidence="2">Membrane</location>
    </subcellularLocation>
</comment>
<dbReference type="PANTHER" id="PTHR45453">
    <property type="entry name" value="PHOSPHATE REGULON SENSOR PROTEIN PHOR"/>
    <property type="match status" value="1"/>
</dbReference>
<dbReference type="EC" id="2.7.13.3" evidence="3"/>
<dbReference type="Pfam" id="PF00512">
    <property type="entry name" value="HisKA"/>
    <property type="match status" value="1"/>
</dbReference>
<dbReference type="GO" id="GO:0016301">
    <property type="term" value="F:kinase activity"/>
    <property type="evidence" value="ECO:0007669"/>
    <property type="project" value="UniProtKB-KW"/>
</dbReference>
<protein>
    <recommendedName>
        <fullName evidence="3">histidine kinase</fullName>
        <ecNumber evidence="3">2.7.13.3</ecNumber>
    </recommendedName>
</protein>
<dbReference type="InterPro" id="IPR004358">
    <property type="entry name" value="Sig_transdc_His_kin-like_C"/>
</dbReference>
<dbReference type="PANTHER" id="PTHR45453:SF1">
    <property type="entry name" value="PHOSPHATE REGULON SENSOR PROTEIN PHOR"/>
    <property type="match status" value="1"/>
</dbReference>
<dbReference type="EMBL" id="JADCKL010000016">
    <property type="protein sequence ID" value="MBE5064272.1"/>
    <property type="molecule type" value="Genomic_DNA"/>
</dbReference>